<dbReference type="SMART" id="SM00516">
    <property type="entry name" value="SEC14"/>
    <property type="match status" value="1"/>
</dbReference>
<keyword evidence="3" id="KW-1185">Reference proteome</keyword>
<dbReference type="Gene3D" id="1.20.5.1200">
    <property type="entry name" value="Alpha-tocopherol transfer"/>
    <property type="match status" value="1"/>
</dbReference>
<dbReference type="CDD" id="cd00170">
    <property type="entry name" value="SEC14"/>
    <property type="match status" value="1"/>
</dbReference>
<dbReference type="GO" id="GO:0016020">
    <property type="term" value="C:membrane"/>
    <property type="evidence" value="ECO:0007669"/>
    <property type="project" value="TreeGrafter"/>
</dbReference>
<dbReference type="PRINTS" id="PR00180">
    <property type="entry name" value="CRETINALDHBP"/>
</dbReference>
<dbReference type="EMBL" id="JAJJHW010002585">
    <property type="protein sequence ID" value="KAH8372418.1"/>
    <property type="molecule type" value="Genomic_DNA"/>
</dbReference>
<gene>
    <name evidence="2" type="ORF">KR093_011409</name>
</gene>
<dbReference type="Proteomes" id="UP001200034">
    <property type="component" value="Unassembled WGS sequence"/>
</dbReference>
<dbReference type="GO" id="GO:1902936">
    <property type="term" value="F:phosphatidylinositol bisphosphate binding"/>
    <property type="evidence" value="ECO:0007669"/>
    <property type="project" value="TreeGrafter"/>
</dbReference>
<dbReference type="InterPro" id="IPR036273">
    <property type="entry name" value="CRAL/TRIO_N_dom_sf"/>
</dbReference>
<feature type="domain" description="CRAL-TRIO" evidence="1">
    <location>
        <begin position="104"/>
        <end position="258"/>
    </location>
</feature>
<dbReference type="PANTHER" id="PTHR10174">
    <property type="entry name" value="ALPHA-TOCOPHEROL TRANSFER PROTEIN-RELATED"/>
    <property type="match status" value="1"/>
</dbReference>
<proteinExistence type="predicted"/>
<dbReference type="InterPro" id="IPR036865">
    <property type="entry name" value="CRAL-TRIO_dom_sf"/>
</dbReference>
<dbReference type="Gene3D" id="1.10.8.20">
    <property type="entry name" value="N-terminal domain of phosphatidylinositol transfer protein sec14p"/>
    <property type="match status" value="1"/>
</dbReference>
<dbReference type="SUPFAM" id="SSF46938">
    <property type="entry name" value="CRAL/TRIO N-terminal domain"/>
    <property type="match status" value="1"/>
</dbReference>
<sequence>MPPHIRPISEELQIKAKDYLNEVPERIEADLEALKTWIDQQPHLNPRTDDQFLIAFLRGCKYSLERTKAKLDRFYTLRTKYPELFNITNVDDPKLRRLIMCNINRPIVYLPKLFNGVRLGIFRLGVVPADQYNIYEVMQVGQVMQEITLIEDDYAIINGVIVIMDMSGATASHLFQMTPGLAKKMTAFSEEALPMRPKAQHFINTITGFETVFNMFKPMMSKKQQGRLFVHSKIDSLLEQVPLEYLPKEYGGQNGSLEESIAEWSTKFDAYREYFKENAKYGTDEKLRPGKPIDFDTIFGTEGSFRKLNVD</sequence>
<dbReference type="PANTHER" id="PTHR10174:SF216">
    <property type="entry name" value="CRAL-TRIO DOMAIN-CONTAINING PROTEIN-RELATED"/>
    <property type="match status" value="1"/>
</dbReference>
<evidence type="ECO:0000259" key="1">
    <source>
        <dbReference type="PROSITE" id="PS50191"/>
    </source>
</evidence>
<dbReference type="SUPFAM" id="SSF52087">
    <property type="entry name" value="CRAL/TRIO domain"/>
    <property type="match status" value="1"/>
</dbReference>
<dbReference type="AlphaFoldDB" id="A0AAD4K2G8"/>
<reference evidence="2" key="1">
    <citation type="journal article" date="2021" name="Mol. Ecol. Resour.">
        <title>Phylogenomic analyses of the genus Drosophila reveals genomic signals of climate adaptation.</title>
        <authorList>
            <person name="Li F."/>
            <person name="Rane R.V."/>
            <person name="Luria V."/>
            <person name="Xiong Z."/>
            <person name="Chen J."/>
            <person name="Li Z."/>
            <person name="Catullo R.A."/>
            <person name="Griffin P.C."/>
            <person name="Schiffer M."/>
            <person name="Pearce S."/>
            <person name="Lee S.F."/>
            <person name="McElroy K."/>
            <person name="Stocker A."/>
            <person name="Shirriffs J."/>
            <person name="Cockerell F."/>
            <person name="Coppin C."/>
            <person name="Sgro C.M."/>
            <person name="Karger A."/>
            <person name="Cain J.W."/>
            <person name="Weber J.A."/>
            <person name="Santpere G."/>
            <person name="Kirschner M.W."/>
            <person name="Hoffmann A.A."/>
            <person name="Oakeshott J.G."/>
            <person name="Zhang G."/>
        </authorList>
    </citation>
    <scope>NUCLEOTIDE SEQUENCE</scope>
    <source>
        <strain evidence="2">BGI-SZ-2011g</strain>
    </source>
</reference>
<dbReference type="Gene3D" id="3.40.525.10">
    <property type="entry name" value="CRAL-TRIO lipid binding domain"/>
    <property type="match status" value="1"/>
</dbReference>
<evidence type="ECO:0000313" key="2">
    <source>
        <dbReference type="EMBL" id="KAH8372418.1"/>
    </source>
</evidence>
<protein>
    <recommendedName>
        <fullName evidence="1">CRAL-TRIO domain-containing protein</fullName>
    </recommendedName>
</protein>
<comment type="caution">
    <text evidence="2">The sequence shown here is derived from an EMBL/GenBank/DDBJ whole genome shotgun (WGS) entry which is preliminary data.</text>
</comment>
<evidence type="ECO:0000313" key="3">
    <source>
        <dbReference type="Proteomes" id="UP001200034"/>
    </source>
</evidence>
<dbReference type="SMART" id="SM01100">
    <property type="entry name" value="CRAL_TRIO_N"/>
    <property type="match status" value="1"/>
</dbReference>
<dbReference type="InterPro" id="IPR011074">
    <property type="entry name" value="CRAL/TRIO_N_dom"/>
</dbReference>
<accession>A0AAD4K2G8</accession>
<name>A0AAD4K2G8_9MUSC</name>
<organism evidence="2 3">
    <name type="scientific">Drosophila rubida</name>
    <dbReference type="NCBI Taxonomy" id="30044"/>
    <lineage>
        <taxon>Eukaryota</taxon>
        <taxon>Metazoa</taxon>
        <taxon>Ecdysozoa</taxon>
        <taxon>Arthropoda</taxon>
        <taxon>Hexapoda</taxon>
        <taxon>Insecta</taxon>
        <taxon>Pterygota</taxon>
        <taxon>Neoptera</taxon>
        <taxon>Endopterygota</taxon>
        <taxon>Diptera</taxon>
        <taxon>Brachycera</taxon>
        <taxon>Muscomorpha</taxon>
        <taxon>Ephydroidea</taxon>
        <taxon>Drosophilidae</taxon>
        <taxon>Drosophila</taxon>
    </lineage>
</organism>
<dbReference type="Pfam" id="PF00650">
    <property type="entry name" value="CRAL_TRIO"/>
    <property type="match status" value="1"/>
</dbReference>
<dbReference type="InterPro" id="IPR001251">
    <property type="entry name" value="CRAL-TRIO_dom"/>
</dbReference>
<dbReference type="PROSITE" id="PS50191">
    <property type="entry name" value="CRAL_TRIO"/>
    <property type="match status" value="1"/>
</dbReference>